<dbReference type="Proteomes" id="UP000652013">
    <property type="component" value="Unassembled WGS sequence"/>
</dbReference>
<evidence type="ECO:0000313" key="2">
    <source>
        <dbReference type="Proteomes" id="UP000652013"/>
    </source>
</evidence>
<proteinExistence type="predicted"/>
<name>A0A8J4DK46_9ACTN</name>
<sequence length="157" mass="16504">MLAAVLATAAGGCDLPAVGGTSGVLRDAGGGAVAVLSWCAGFGRPALIGLYGVGGDNPLMTITREGAAPPGDFLTVPLREPPEGWRADRPLPLLDRYASYEIRVWNESGDGRMTGPVFRPGELRDLVLTERWGDGDAYVRTFAPVDEFRRAAAQTCG</sequence>
<organism evidence="1 2">
    <name type="scientific">Spirilliplanes yamanashiensis</name>
    <dbReference type="NCBI Taxonomy" id="42233"/>
    <lineage>
        <taxon>Bacteria</taxon>
        <taxon>Bacillati</taxon>
        <taxon>Actinomycetota</taxon>
        <taxon>Actinomycetes</taxon>
        <taxon>Micromonosporales</taxon>
        <taxon>Micromonosporaceae</taxon>
        <taxon>Spirilliplanes</taxon>
    </lineage>
</organism>
<reference evidence="1" key="1">
    <citation type="submission" date="2021-01" db="EMBL/GenBank/DDBJ databases">
        <title>Whole genome shotgun sequence of Spirilliplanes yamanashiensis NBRC 15828.</title>
        <authorList>
            <person name="Komaki H."/>
            <person name="Tamura T."/>
        </authorList>
    </citation>
    <scope>NUCLEOTIDE SEQUENCE</scope>
    <source>
        <strain evidence="1">NBRC 15828</strain>
    </source>
</reference>
<dbReference type="EMBL" id="BOOY01000030">
    <property type="protein sequence ID" value="GIJ04857.1"/>
    <property type="molecule type" value="Genomic_DNA"/>
</dbReference>
<dbReference type="AlphaFoldDB" id="A0A8J4DK46"/>
<evidence type="ECO:0000313" key="1">
    <source>
        <dbReference type="EMBL" id="GIJ04857.1"/>
    </source>
</evidence>
<protein>
    <submittedName>
        <fullName evidence="1">Uncharacterized protein</fullName>
    </submittedName>
</protein>
<accession>A0A8J4DK46</accession>
<gene>
    <name evidence="1" type="ORF">Sya03_42090</name>
</gene>
<comment type="caution">
    <text evidence="1">The sequence shown here is derived from an EMBL/GenBank/DDBJ whole genome shotgun (WGS) entry which is preliminary data.</text>
</comment>
<keyword evidence="2" id="KW-1185">Reference proteome</keyword>